<protein>
    <submittedName>
        <fullName evidence="1">Uncharacterized protein</fullName>
    </submittedName>
</protein>
<name>A0ACB9J9S7_9ASTR</name>
<reference evidence="2" key="1">
    <citation type="journal article" date="2022" name="Mol. Ecol. Resour.">
        <title>The genomes of chicory, endive, great burdock and yacon provide insights into Asteraceae palaeo-polyploidization history and plant inulin production.</title>
        <authorList>
            <person name="Fan W."/>
            <person name="Wang S."/>
            <person name="Wang H."/>
            <person name="Wang A."/>
            <person name="Jiang F."/>
            <person name="Liu H."/>
            <person name="Zhao H."/>
            <person name="Xu D."/>
            <person name="Zhang Y."/>
        </authorList>
    </citation>
    <scope>NUCLEOTIDE SEQUENCE [LARGE SCALE GENOMIC DNA]</scope>
    <source>
        <strain evidence="2">cv. Yunnan</strain>
    </source>
</reference>
<comment type="caution">
    <text evidence="1">The sequence shown here is derived from an EMBL/GenBank/DDBJ whole genome shotgun (WGS) entry which is preliminary data.</text>
</comment>
<dbReference type="Proteomes" id="UP001056120">
    <property type="component" value="Linkage Group LG04"/>
</dbReference>
<sequence length="961" mass="107375">MVENRAVDVERVFIGGGCNRIVNNVSWGACGLISFGSQNAVSIFCPQNAKISTTLPGHKASVNCTHWLPSSKFAFKATGWEKHYLLSGDAEGVIILWEFSLVENKWKYISQLPQSHKKGVTCITAILTSQNEAIFTSTSSDCVVNVWKIDLPAFGGDFTITCLDTLSAGLKPMVTLSLAELPGSTTHLILAMGGLDNKIHLYSGETKGQFVRACELKGHTDWIRSLDFSLPVSINGEPHNLLLVSSSQDKGIRIWKMALCDSISNFDEKKAQNSLAYYIKGPVFIAGSFSYQVSLESLVIGHEDWVYSVEWQPPSLMENYSCYQPQSILSASIDKTMMIWQPEKTTGIWVNVVTVGELSHSALGFYGGHWSPNGDSILAHGYGGSFHLWKNVGNEFDDWKPKKVPSGHFAAVTDIGWGRYGEYLMSVSHDQTTRIFASWFNEAKLKEDHDTWHEIARPQVHGHDVNCLAIIQGKGNYRFVSGADEKVARVFEAPLSFLKTLNHATSHLHDDLQVDVQVLVANMSALGLSQKPIYAQALSETRDRSSNEGFDTLENIPDAVPSVLTEPPIEEQLAWHTLWPESHKLYGHGNELFSLCCDHQGKLVASSCKAQSMSVAEIWLWEVGSWKAVGRLQSHSLTVTRMEFSHDDKYLLAVSRDRQLSLFSIDRTEDSDQISYQLLTRQEAHKRIVWACCWNPSGHQFATGSRDKTVKIWEVQKEKSLVQKLMTLPAFKSSVTALSWTGSHHHNEEGVLAIGMETGLIELWGLSLRKHEQDSSFAVPKTSLLIQFDPFMCHVSSVNRLAWRNSENNDESDDMQLASCGADHCVRIFKIVLEESIDEHVKVQNLKDDHVDVTNSPHILACSTYLFYNRSSDARWSILPPWMELSLRNGVSMVDFGDGSYEPYPSVDGLEQVGTKDCGIWVCIFMERIIKGQPLFIPGEDLVAKADQFRTNLATLFLSIL</sequence>
<reference evidence="1 2" key="2">
    <citation type="journal article" date="2022" name="Mol. Ecol. Resour.">
        <title>The genomes of chicory, endive, great burdock and yacon provide insights into Asteraceae paleo-polyploidization history and plant inulin production.</title>
        <authorList>
            <person name="Fan W."/>
            <person name="Wang S."/>
            <person name="Wang H."/>
            <person name="Wang A."/>
            <person name="Jiang F."/>
            <person name="Liu H."/>
            <person name="Zhao H."/>
            <person name="Xu D."/>
            <person name="Zhang Y."/>
        </authorList>
    </citation>
    <scope>NUCLEOTIDE SEQUENCE [LARGE SCALE GENOMIC DNA]</scope>
    <source>
        <strain evidence="2">cv. Yunnan</strain>
        <tissue evidence="1">Leaves</tissue>
    </source>
</reference>
<proteinExistence type="predicted"/>
<organism evidence="1 2">
    <name type="scientific">Smallanthus sonchifolius</name>
    <dbReference type="NCBI Taxonomy" id="185202"/>
    <lineage>
        <taxon>Eukaryota</taxon>
        <taxon>Viridiplantae</taxon>
        <taxon>Streptophyta</taxon>
        <taxon>Embryophyta</taxon>
        <taxon>Tracheophyta</taxon>
        <taxon>Spermatophyta</taxon>
        <taxon>Magnoliopsida</taxon>
        <taxon>eudicotyledons</taxon>
        <taxon>Gunneridae</taxon>
        <taxon>Pentapetalae</taxon>
        <taxon>asterids</taxon>
        <taxon>campanulids</taxon>
        <taxon>Asterales</taxon>
        <taxon>Asteraceae</taxon>
        <taxon>Asteroideae</taxon>
        <taxon>Heliantheae alliance</taxon>
        <taxon>Millerieae</taxon>
        <taxon>Smallanthus</taxon>
    </lineage>
</organism>
<dbReference type="EMBL" id="CM042021">
    <property type="protein sequence ID" value="KAI3817223.1"/>
    <property type="molecule type" value="Genomic_DNA"/>
</dbReference>
<keyword evidence="2" id="KW-1185">Reference proteome</keyword>
<gene>
    <name evidence="1" type="ORF">L1987_11012</name>
</gene>
<evidence type="ECO:0000313" key="1">
    <source>
        <dbReference type="EMBL" id="KAI3817223.1"/>
    </source>
</evidence>
<evidence type="ECO:0000313" key="2">
    <source>
        <dbReference type="Proteomes" id="UP001056120"/>
    </source>
</evidence>
<accession>A0ACB9J9S7</accession>